<dbReference type="GO" id="GO:1990002">
    <property type="term" value="F:methylglyoxal reductase (NADPH) (acetol producing) activity"/>
    <property type="evidence" value="ECO:0007669"/>
    <property type="project" value="TreeGrafter"/>
</dbReference>
<dbReference type="Gene3D" id="1.20.1090.10">
    <property type="entry name" value="Dehydroquinate synthase-like - alpha domain"/>
    <property type="match status" value="1"/>
</dbReference>
<keyword evidence="5" id="KW-1185">Reference proteome</keyword>
<dbReference type="PROSITE" id="PS00060">
    <property type="entry name" value="ADH_IRON_2"/>
    <property type="match status" value="1"/>
</dbReference>
<name>A0A1W1VLX0_PEPAS</name>
<evidence type="ECO:0000313" key="4">
    <source>
        <dbReference type="EMBL" id="SMB94379.1"/>
    </source>
</evidence>
<feature type="domain" description="Alcohol dehydrogenase iron-type/glycerol dehydrogenase GldA" evidence="2">
    <location>
        <begin position="9"/>
        <end position="177"/>
    </location>
</feature>
<dbReference type="RefSeq" id="WP_084231695.1">
    <property type="nucleotide sequence ID" value="NZ_FWWR01000017.1"/>
</dbReference>
<organism evidence="4 5">
    <name type="scientific">Peptoniphilus asaccharolyticus DSM 20463</name>
    <dbReference type="NCBI Taxonomy" id="573058"/>
    <lineage>
        <taxon>Bacteria</taxon>
        <taxon>Bacillati</taxon>
        <taxon>Bacillota</taxon>
        <taxon>Tissierellia</taxon>
        <taxon>Tissierellales</taxon>
        <taxon>Peptoniphilaceae</taxon>
        <taxon>Peptoniphilus</taxon>
    </lineage>
</organism>
<dbReference type="InterPro" id="IPR001670">
    <property type="entry name" value="ADH_Fe/GldA"/>
</dbReference>
<dbReference type="InterPro" id="IPR044731">
    <property type="entry name" value="BDH-like"/>
</dbReference>
<evidence type="ECO:0000259" key="3">
    <source>
        <dbReference type="Pfam" id="PF25137"/>
    </source>
</evidence>
<dbReference type="PANTHER" id="PTHR43633:SF1">
    <property type="entry name" value="ALCOHOL DEHYDROGENASE YQHD"/>
    <property type="match status" value="1"/>
</dbReference>
<dbReference type="EMBL" id="FWWR01000017">
    <property type="protein sequence ID" value="SMB94379.1"/>
    <property type="molecule type" value="Genomic_DNA"/>
</dbReference>
<dbReference type="AlphaFoldDB" id="A0A1W1VLX0"/>
<sequence length="388" mass="43001">MKDFIFYNPTKILFGREELKSLGKEIKKYGSKVLLTYGGGSIKKNGIYDNVVNILREENIEFVELDGIEPNPRVDSAREGARLAKKHGLDFVLAVGGGSVVDCSKLIAAAALTDADAWDIVIKNHKVEEALPLGVVLTLSATGSEMDAGSVITNLETKEKLAWGSEFARPKFSILNPEHTYSVNKWHTAAGVADIMSHTMENYFTTYDECYLQDSFAEGVLKTCVKYAKTAIENPTDYEARANLMWSNTWAINGLLETGKDTDWSVHAMEHELSAYYDITHGVGLAILTPRWLEHVLNEDTKKKVARFAREVFGVLGDDDMEAAKKGIDALHDFFVGIGIPMTLKEVGIGEEHLEEMAENTIKHCGGVINGFQDLNTQDVLEIYKKSL</sequence>
<dbReference type="InterPro" id="IPR018211">
    <property type="entry name" value="ADH_Fe_CS"/>
</dbReference>
<protein>
    <submittedName>
        <fullName evidence="4">Uncharacterized protein</fullName>
    </submittedName>
</protein>
<evidence type="ECO:0000313" key="5">
    <source>
        <dbReference type="Proteomes" id="UP000192368"/>
    </source>
</evidence>
<dbReference type="SUPFAM" id="SSF56796">
    <property type="entry name" value="Dehydroquinate synthase-like"/>
    <property type="match status" value="1"/>
</dbReference>
<evidence type="ECO:0000256" key="1">
    <source>
        <dbReference type="ARBA" id="ARBA00023002"/>
    </source>
</evidence>
<accession>A0A1W1VLX0</accession>
<dbReference type="InterPro" id="IPR056798">
    <property type="entry name" value="ADH_Fe_C"/>
</dbReference>
<dbReference type="PANTHER" id="PTHR43633">
    <property type="entry name" value="ALCOHOL DEHYDROGENASE YQHD"/>
    <property type="match status" value="1"/>
</dbReference>
<dbReference type="Proteomes" id="UP000192368">
    <property type="component" value="Unassembled WGS sequence"/>
</dbReference>
<feature type="domain" description="Fe-containing alcohol dehydrogenase-like C-terminal" evidence="3">
    <location>
        <begin position="188"/>
        <end position="387"/>
    </location>
</feature>
<dbReference type="GO" id="GO:0008106">
    <property type="term" value="F:alcohol dehydrogenase (NADP+) activity"/>
    <property type="evidence" value="ECO:0007669"/>
    <property type="project" value="TreeGrafter"/>
</dbReference>
<dbReference type="GO" id="GO:0046872">
    <property type="term" value="F:metal ion binding"/>
    <property type="evidence" value="ECO:0007669"/>
    <property type="project" value="InterPro"/>
</dbReference>
<dbReference type="FunFam" id="3.40.50.1970:FF:000003">
    <property type="entry name" value="Alcohol dehydrogenase, iron-containing"/>
    <property type="match status" value="1"/>
</dbReference>
<dbReference type="GO" id="GO:0005829">
    <property type="term" value="C:cytosol"/>
    <property type="evidence" value="ECO:0007669"/>
    <property type="project" value="TreeGrafter"/>
</dbReference>
<proteinExistence type="predicted"/>
<dbReference type="OrthoDB" id="9801156at2"/>
<dbReference type="Pfam" id="PF25137">
    <property type="entry name" value="ADH_Fe_C"/>
    <property type="match status" value="1"/>
</dbReference>
<dbReference type="CDD" id="cd08187">
    <property type="entry name" value="BDH"/>
    <property type="match status" value="1"/>
</dbReference>
<gene>
    <name evidence="4" type="ORF">SAMN00017477_2220</name>
</gene>
<dbReference type="Pfam" id="PF00465">
    <property type="entry name" value="Fe-ADH"/>
    <property type="match status" value="1"/>
</dbReference>
<evidence type="ECO:0000259" key="2">
    <source>
        <dbReference type="Pfam" id="PF00465"/>
    </source>
</evidence>
<dbReference type="GO" id="GO:1990362">
    <property type="term" value="F:butanol dehydrogenase (NAD+) activity"/>
    <property type="evidence" value="ECO:0007669"/>
    <property type="project" value="InterPro"/>
</dbReference>
<reference evidence="5" key="1">
    <citation type="submission" date="2017-04" db="EMBL/GenBank/DDBJ databases">
        <authorList>
            <person name="Varghese N."/>
            <person name="Submissions S."/>
        </authorList>
    </citation>
    <scope>NUCLEOTIDE SEQUENCE [LARGE SCALE GENOMIC DNA]</scope>
    <source>
        <strain evidence="5">DSM 20463</strain>
    </source>
</reference>
<dbReference type="Gene3D" id="3.40.50.1970">
    <property type="match status" value="1"/>
</dbReference>
<dbReference type="STRING" id="573058.SAMN00017477_2220"/>
<keyword evidence="1" id="KW-0560">Oxidoreductase</keyword>